<dbReference type="InterPro" id="IPR023107">
    <property type="entry name" value="Atu2299-like_dom_sf"/>
</dbReference>
<dbReference type="Proteomes" id="UP001234798">
    <property type="component" value="Plasmid unnamed"/>
</dbReference>
<proteinExistence type="predicted"/>
<geneLocation type="plasmid" evidence="1 2">
    <name>unnamed</name>
</geneLocation>
<protein>
    <recommendedName>
        <fullName evidence="3">Microcin J25-processing protein McjB C-terminal domain-containing protein</fullName>
    </recommendedName>
</protein>
<organism evidence="1 2">
    <name type="scientific">Achromobacter seleniivolatilans</name>
    <dbReference type="NCBI Taxonomy" id="3047478"/>
    <lineage>
        <taxon>Bacteria</taxon>
        <taxon>Pseudomonadati</taxon>
        <taxon>Pseudomonadota</taxon>
        <taxon>Betaproteobacteria</taxon>
        <taxon>Burkholderiales</taxon>
        <taxon>Alcaligenaceae</taxon>
        <taxon>Achromobacter</taxon>
    </lineage>
</organism>
<evidence type="ECO:0008006" key="3">
    <source>
        <dbReference type="Google" id="ProtNLM"/>
    </source>
</evidence>
<sequence length="208" mass="22355">MGQAKQRRLAQERGRVLCSEIDLTRVAAAVQRICAAASANLGVDCFLQARMAQHVLHRLGVSADLVIGYAAWRVGPGPGDVISHYPSGHAMEGSAAYHAWVRVEDHIFDVTTNTLALKAEMLDVLDGGHTSVIWAPAYLWLPMASSRSLQEVTQGLHGGVSSYLPHAALQQFVMNNLEASDGTNEALAWLAYQAPDSRVLGPNTLMAA</sequence>
<dbReference type="Gene3D" id="3.10.550.10">
    <property type="entry name" value="Hypothetical protein Atu2299"/>
    <property type="match status" value="1"/>
</dbReference>
<evidence type="ECO:0000313" key="2">
    <source>
        <dbReference type="Proteomes" id="UP001234798"/>
    </source>
</evidence>
<name>A0ABY9MAP4_9BURK</name>
<evidence type="ECO:0000313" key="1">
    <source>
        <dbReference type="EMBL" id="WMD24053.1"/>
    </source>
</evidence>
<dbReference type="EMBL" id="CP132977">
    <property type="protein sequence ID" value="WMD24053.1"/>
    <property type="molecule type" value="Genomic_DNA"/>
</dbReference>
<keyword evidence="2" id="KW-1185">Reference proteome</keyword>
<keyword evidence="1" id="KW-0614">Plasmid</keyword>
<dbReference type="RefSeq" id="WP_306952070.1">
    <property type="nucleotide sequence ID" value="NZ_CP132977.1"/>
</dbReference>
<reference evidence="1 2" key="1">
    <citation type="submission" date="2023-08" db="EMBL/GenBank/DDBJ databases">
        <title>Achromobacter seleniivolatilans sp. nov., isolated from seleniferous soil.</title>
        <authorList>
            <person name="Zhang S."/>
            <person name="Li K."/>
            <person name="Peng J."/>
            <person name="Zhao Q."/>
            <person name="Wang H."/>
            <person name="Guo Y."/>
        </authorList>
    </citation>
    <scope>NUCLEOTIDE SEQUENCE [LARGE SCALE GENOMIC DNA]</scope>
    <source>
        <strain evidence="1 2">R39</strain>
        <plasmid evidence="1 2">unnamed</plasmid>
    </source>
</reference>
<accession>A0ABY9MAP4</accession>
<gene>
    <name evidence="1" type="ORF">RAS12_30950</name>
</gene>